<dbReference type="Proteomes" id="UP001169492">
    <property type="component" value="Unassembled WGS sequence"/>
</dbReference>
<reference evidence="5 6" key="1">
    <citation type="submission" date="2021-03" db="EMBL/GenBank/DDBJ databases">
        <title>Pseudidiomarina terrestris, a new bacterium isolated from saline soil.</title>
        <authorList>
            <person name="Galisteo C."/>
            <person name="De La Haba R."/>
            <person name="Sanchez-Porro C."/>
            <person name="Ventosa A."/>
        </authorList>
    </citation>
    <scope>NUCLEOTIDE SEQUENCE [LARGE SCALE GENOMIC DNA]</scope>
    <source>
        <strain evidence="3 6">1APP75-32.1</strain>
        <strain evidence="5">1APR75-15</strain>
        <strain evidence="4">1ASR75-15</strain>
    </source>
</reference>
<dbReference type="InterPro" id="IPR000073">
    <property type="entry name" value="AB_hydrolase_1"/>
</dbReference>
<dbReference type="GO" id="GO:0016787">
    <property type="term" value="F:hydrolase activity"/>
    <property type="evidence" value="ECO:0007669"/>
    <property type="project" value="UniProtKB-KW"/>
</dbReference>
<evidence type="ECO:0000313" key="3">
    <source>
        <dbReference type="EMBL" id="MDN7124924.1"/>
    </source>
</evidence>
<evidence type="ECO:0000256" key="1">
    <source>
        <dbReference type="ARBA" id="ARBA00022679"/>
    </source>
</evidence>
<dbReference type="Pfam" id="PF00561">
    <property type="entry name" value="Abhydrolase_1"/>
    <property type="match status" value="1"/>
</dbReference>
<dbReference type="PANTHER" id="PTHR32268">
    <property type="entry name" value="HOMOSERINE O-ACETYLTRANSFERASE"/>
    <property type="match status" value="1"/>
</dbReference>
<accession>A0AAW7R323</accession>
<keyword evidence="1" id="KW-0808">Transferase</keyword>
<feature type="domain" description="AB hydrolase-1" evidence="2">
    <location>
        <begin position="28"/>
        <end position="284"/>
    </location>
</feature>
<protein>
    <submittedName>
        <fullName evidence="3">Alpha/beta fold hydrolase</fullName>
    </submittedName>
</protein>
<dbReference type="SUPFAM" id="SSF53474">
    <property type="entry name" value="alpha/beta-Hydrolases"/>
    <property type="match status" value="1"/>
</dbReference>
<gene>
    <name evidence="3" type="ORF">J6I90_08515</name>
    <name evidence="4" type="ORF">J6I92_06945</name>
</gene>
<dbReference type="AlphaFoldDB" id="A0AAW7R323"/>
<name>A0AAW7R323_9GAMM</name>
<dbReference type="RefSeq" id="WP_301774710.1">
    <property type="nucleotide sequence ID" value="NZ_JAGGJB010000004.1"/>
</dbReference>
<organism evidence="3 6">
    <name type="scientific">Pseudidiomarina terrestris</name>
    <dbReference type="NCBI Taxonomy" id="2820060"/>
    <lineage>
        <taxon>Bacteria</taxon>
        <taxon>Pseudomonadati</taxon>
        <taxon>Pseudomonadota</taxon>
        <taxon>Gammaproteobacteria</taxon>
        <taxon>Alteromonadales</taxon>
        <taxon>Idiomarinaceae</taxon>
        <taxon>Pseudidiomarina</taxon>
    </lineage>
</organism>
<dbReference type="Gene3D" id="3.40.50.1820">
    <property type="entry name" value="alpha/beta hydrolase"/>
    <property type="match status" value="1"/>
</dbReference>
<dbReference type="PANTHER" id="PTHR32268:SF11">
    <property type="entry name" value="HOMOSERINE O-ACETYLTRANSFERASE"/>
    <property type="match status" value="1"/>
</dbReference>
<dbReference type="Proteomes" id="UP001169491">
    <property type="component" value="Unassembled WGS sequence"/>
</dbReference>
<dbReference type="GO" id="GO:0009086">
    <property type="term" value="P:methionine biosynthetic process"/>
    <property type="evidence" value="ECO:0007669"/>
    <property type="project" value="TreeGrafter"/>
</dbReference>
<dbReference type="GO" id="GO:0009092">
    <property type="term" value="P:homoserine metabolic process"/>
    <property type="evidence" value="ECO:0007669"/>
    <property type="project" value="TreeGrafter"/>
</dbReference>
<evidence type="ECO:0000313" key="4">
    <source>
        <dbReference type="EMBL" id="MDN7129603.1"/>
    </source>
</evidence>
<dbReference type="EMBL" id="JAGGJC010000002">
    <property type="protein sequence ID" value="MDN7129603.1"/>
    <property type="molecule type" value="Genomic_DNA"/>
</dbReference>
<sequence length="299" mass="32388">MSYKQVDHLISTPHGQLAVRQQGTEGAPNILVLGGISGGREVYTQSGEGWWQGLFRDTDLLRYNVWSLDYLGGMGASSCAVTPGSVELQAQAVEEALLQLGVKHLHALIGGSYGGCVGMALVAASKLSVARLAVLGAAHRATAQAVMLRSLQRDFIELAEQAGDAERGVVLARALAMVSYRGTTGLDARFSDAAGAIDFMHQRAQRLVQRDPWQARRLFTEFGPALDAFRVAPQRVQVPTFLLGFKDDLLVPPHVLNELQGLLPRCWAYDEVATAHGHDGFILNTAVFGPRLQEFLEDV</sequence>
<dbReference type="GO" id="GO:0004414">
    <property type="term" value="F:homoserine O-acetyltransferase activity"/>
    <property type="evidence" value="ECO:0007669"/>
    <property type="project" value="TreeGrafter"/>
</dbReference>
<dbReference type="EMBL" id="JAGGJB010000004">
    <property type="protein sequence ID" value="MDN7124924.1"/>
    <property type="molecule type" value="Genomic_DNA"/>
</dbReference>
<keyword evidence="3" id="KW-0378">Hydrolase</keyword>
<evidence type="ECO:0000313" key="6">
    <source>
        <dbReference type="Proteomes" id="UP001169492"/>
    </source>
</evidence>
<dbReference type="InterPro" id="IPR029058">
    <property type="entry name" value="AB_hydrolase_fold"/>
</dbReference>
<keyword evidence="5" id="KW-1185">Reference proteome</keyword>
<proteinExistence type="predicted"/>
<dbReference type="InterPro" id="IPR008220">
    <property type="entry name" value="HAT_MetX-like"/>
</dbReference>
<evidence type="ECO:0000259" key="2">
    <source>
        <dbReference type="Pfam" id="PF00561"/>
    </source>
</evidence>
<evidence type="ECO:0000313" key="5">
    <source>
        <dbReference type="Proteomes" id="UP001169491"/>
    </source>
</evidence>
<comment type="caution">
    <text evidence="3">The sequence shown here is derived from an EMBL/GenBank/DDBJ whole genome shotgun (WGS) entry which is preliminary data.</text>
</comment>